<keyword evidence="11" id="KW-1185">Reference proteome</keyword>
<keyword evidence="4 7" id="KW-0812">Transmembrane</keyword>
<dbReference type="Gene3D" id="2.60.40.1120">
    <property type="entry name" value="Carboxypeptidase-like, regulatory domain"/>
    <property type="match status" value="1"/>
</dbReference>
<comment type="subcellular location">
    <subcellularLocation>
        <location evidence="1 7">Cell outer membrane</location>
        <topology evidence="1 7">Multi-pass membrane protein</topology>
    </subcellularLocation>
</comment>
<comment type="caution">
    <text evidence="10">The sequence shown here is derived from an EMBL/GenBank/DDBJ whole genome shotgun (WGS) entry which is preliminary data.</text>
</comment>
<evidence type="ECO:0000256" key="8">
    <source>
        <dbReference type="SAM" id="SignalP"/>
    </source>
</evidence>
<dbReference type="NCBIfam" id="TIGR04057">
    <property type="entry name" value="SusC_RagA_signa"/>
    <property type="match status" value="1"/>
</dbReference>
<dbReference type="RefSeq" id="WP_109263257.1">
    <property type="nucleotide sequence ID" value="NZ_QEWP01000002.1"/>
</dbReference>
<dbReference type="InterPro" id="IPR012910">
    <property type="entry name" value="Plug_dom"/>
</dbReference>
<dbReference type="Gene3D" id="2.170.130.10">
    <property type="entry name" value="TonB-dependent receptor, plug domain"/>
    <property type="match status" value="1"/>
</dbReference>
<evidence type="ECO:0000256" key="6">
    <source>
        <dbReference type="ARBA" id="ARBA00023237"/>
    </source>
</evidence>
<dbReference type="SUPFAM" id="SSF49464">
    <property type="entry name" value="Carboxypeptidase regulatory domain-like"/>
    <property type="match status" value="1"/>
</dbReference>
<evidence type="ECO:0000259" key="9">
    <source>
        <dbReference type="Pfam" id="PF07715"/>
    </source>
</evidence>
<evidence type="ECO:0000256" key="2">
    <source>
        <dbReference type="ARBA" id="ARBA00022448"/>
    </source>
</evidence>
<dbReference type="InterPro" id="IPR023997">
    <property type="entry name" value="TonB-dep_OMP_SusC/RagA_CS"/>
</dbReference>
<keyword evidence="5 7" id="KW-0472">Membrane</keyword>
<reference evidence="10 11" key="1">
    <citation type="submission" date="2018-05" db="EMBL/GenBank/DDBJ databases">
        <title>Marinilabilia rubrum sp. nov., isolated from saltern sediment.</title>
        <authorList>
            <person name="Zhang R."/>
        </authorList>
    </citation>
    <scope>NUCLEOTIDE SEQUENCE [LARGE SCALE GENOMIC DNA]</scope>
    <source>
        <strain evidence="10 11">WTE16</strain>
    </source>
</reference>
<accession>A0A2U2BCT8</accession>
<dbReference type="InterPro" id="IPR036942">
    <property type="entry name" value="Beta-barrel_TonB_sf"/>
</dbReference>
<comment type="similarity">
    <text evidence="7">Belongs to the TonB-dependent receptor family.</text>
</comment>
<evidence type="ECO:0000256" key="7">
    <source>
        <dbReference type="PROSITE-ProRule" id="PRU01360"/>
    </source>
</evidence>
<dbReference type="NCBIfam" id="TIGR04056">
    <property type="entry name" value="OMP_RagA_SusC"/>
    <property type="match status" value="1"/>
</dbReference>
<evidence type="ECO:0000313" key="10">
    <source>
        <dbReference type="EMBL" id="PWE00886.1"/>
    </source>
</evidence>
<keyword evidence="2 7" id="KW-0813">Transport</keyword>
<evidence type="ECO:0000256" key="1">
    <source>
        <dbReference type="ARBA" id="ARBA00004571"/>
    </source>
</evidence>
<evidence type="ECO:0000313" key="11">
    <source>
        <dbReference type="Proteomes" id="UP000244956"/>
    </source>
</evidence>
<dbReference type="InterPro" id="IPR023996">
    <property type="entry name" value="TonB-dep_OMP_SusC/RagA"/>
</dbReference>
<feature type="domain" description="TonB-dependent receptor plug" evidence="9">
    <location>
        <begin position="150"/>
        <end position="273"/>
    </location>
</feature>
<dbReference type="PROSITE" id="PS52016">
    <property type="entry name" value="TONB_DEPENDENT_REC_3"/>
    <property type="match status" value="1"/>
</dbReference>
<feature type="signal peptide" evidence="8">
    <location>
        <begin position="1"/>
        <end position="39"/>
    </location>
</feature>
<dbReference type="EMBL" id="QEWP01000002">
    <property type="protein sequence ID" value="PWE00886.1"/>
    <property type="molecule type" value="Genomic_DNA"/>
</dbReference>
<dbReference type="GO" id="GO:0009279">
    <property type="term" value="C:cell outer membrane"/>
    <property type="evidence" value="ECO:0007669"/>
    <property type="project" value="UniProtKB-SubCell"/>
</dbReference>
<keyword evidence="8" id="KW-0732">Signal</keyword>
<feature type="chain" id="PRO_5015738591" evidence="8">
    <location>
        <begin position="40"/>
        <end position="1132"/>
    </location>
</feature>
<dbReference type="InterPro" id="IPR008969">
    <property type="entry name" value="CarboxyPept-like_regulatory"/>
</dbReference>
<evidence type="ECO:0000256" key="3">
    <source>
        <dbReference type="ARBA" id="ARBA00022452"/>
    </source>
</evidence>
<dbReference type="FunFam" id="2.60.40.1120:FF:000003">
    <property type="entry name" value="Outer membrane protein Omp121"/>
    <property type="match status" value="1"/>
</dbReference>
<dbReference type="AlphaFoldDB" id="A0A2U2BCT8"/>
<keyword evidence="3 7" id="KW-1134">Transmembrane beta strand</keyword>
<dbReference type="OrthoDB" id="9768177at2"/>
<evidence type="ECO:0000256" key="4">
    <source>
        <dbReference type="ARBA" id="ARBA00022692"/>
    </source>
</evidence>
<dbReference type="InterPro" id="IPR039426">
    <property type="entry name" value="TonB-dep_rcpt-like"/>
</dbReference>
<sequence length="1132" mass="123388">MRRFKIVNPFNFTGRWSYRICAMALAGFLALGSSTSVFAEVNQEGDAFLNQQGQTITVTGTVMDGNGEAIPGANIVVDGTSTGTITDMSGKYSIEAPENGSLVFSFIGFVTQTIPIEGRSTIDVTMAEESLGLDEVVVTALGIKKEAKALGYSVSKVDEDRIMASGSPSNPLQSLYGSAAGVQVASTASGPAGGMKINIRNAVSFDENSTTRPLIVVDGVPIHDENTGIGYGANSRDNGTGINDINPNDIASFEILKGAKASVLYGSEGGNGVILITTKSGAKSKGLGISASYTTSWDRAAFMPDLQTQYGTGRSPSNTETDAQGFFLDENGQRTLDYSGQAFGPKFDPDVTLNWWDGSQRAWKPQTDNIYDDMFRTGRQTTSNVSVSSGNEDGSVRLSLTNMQLTPTLPAGDYEKNSFSLSAQYNINDYISVKYSGNYYVTSNKNAANASTFDAQGARAAIGAYSADINVDLIKSNLVTPEGYNFYANPNLTNFFSAGRSAIGSFFWDQGQNESLYDRHHNIQSLTLDLTFNDVFSATLMGGLDATSDRDVYKGKLMDPSLIGPNSGSSYFDKSRDIRKTYGQGMINFDTDLSDFNVSGFVGGVIRHNYFEMKGANRVGGMVIPNFFSFSNLPSGEQPVYNYDNGEDILYSLMGSAQAAWKNQVYVEVQGRQDWSSILPSKYNSYFYPGLSATWLIHETLDLPYWVDFAKVRASWADVGRPGPRYFSNVSYGVSASGSGYILVPPKDLPPMNENGEPNLKPERKREFEVGAEAYLFANQRLGVDFSYYKSNTYDQIMGVTAPPGMGVDQILMNAGDVSNNGWELALKTKPIFTNDFQWGLDFTFAGSKTRVERLDGELSALTLWSTNGLNAVAEVGGEYGLIYQQRGWQHFIDPSDPDNPENGKRIVKGDGTMYDYSPESSKMVGKLLPDVTGGVFSSFKYKNVRLIANLDYSFGAFFISEGETYMMASGVLDETLKYRDAEHGGVAYHLEDGQKISGEAPAVGDTYYDGVLLEGVYADGTPNDKVVSAQDYYYNSYFSNGFFPEDRLFKSDYVALRNVAIDYTFPRRIAERVMLKELTLSVFGNNLAYLYKAAPNTIPESSNGTGWGSSSYGTTALPTQRSFGFSVKVKL</sequence>
<dbReference type="Proteomes" id="UP000244956">
    <property type="component" value="Unassembled WGS sequence"/>
</dbReference>
<dbReference type="Gene3D" id="2.40.170.20">
    <property type="entry name" value="TonB-dependent receptor, beta-barrel domain"/>
    <property type="match status" value="1"/>
</dbReference>
<protein>
    <submittedName>
        <fullName evidence="10">SusC/RagA family TonB-linked outer membrane protein</fullName>
    </submittedName>
</protein>
<gene>
    <name evidence="10" type="ORF">DDZ16_04675</name>
</gene>
<dbReference type="Pfam" id="PF13715">
    <property type="entry name" value="CarbopepD_reg_2"/>
    <property type="match status" value="1"/>
</dbReference>
<dbReference type="Pfam" id="PF07715">
    <property type="entry name" value="Plug"/>
    <property type="match status" value="1"/>
</dbReference>
<name>A0A2U2BCT8_9BACT</name>
<proteinExistence type="inferred from homology"/>
<evidence type="ECO:0000256" key="5">
    <source>
        <dbReference type="ARBA" id="ARBA00023136"/>
    </source>
</evidence>
<organism evidence="10 11">
    <name type="scientific">Marinilabilia rubra</name>
    <dbReference type="NCBI Taxonomy" id="2162893"/>
    <lineage>
        <taxon>Bacteria</taxon>
        <taxon>Pseudomonadati</taxon>
        <taxon>Bacteroidota</taxon>
        <taxon>Bacteroidia</taxon>
        <taxon>Marinilabiliales</taxon>
        <taxon>Marinilabiliaceae</taxon>
        <taxon>Marinilabilia</taxon>
    </lineage>
</organism>
<dbReference type="SUPFAM" id="SSF56935">
    <property type="entry name" value="Porins"/>
    <property type="match status" value="1"/>
</dbReference>
<dbReference type="InterPro" id="IPR037066">
    <property type="entry name" value="Plug_dom_sf"/>
</dbReference>
<keyword evidence="6 7" id="KW-0998">Cell outer membrane</keyword>